<dbReference type="RefSeq" id="WP_157820525.1">
    <property type="nucleotide sequence ID" value="NZ_CP049055.1"/>
</dbReference>
<evidence type="ECO:0000313" key="4">
    <source>
        <dbReference type="EMBL" id="QII09423.1"/>
    </source>
</evidence>
<evidence type="ECO:0000313" key="3">
    <source>
        <dbReference type="EMBL" id="CAJ71142.1"/>
    </source>
</evidence>
<evidence type="ECO:0000313" key="5">
    <source>
        <dbReference type="EMBL" id="SOH04597.1"/>
    </source>
</evidence>
<dbReference type="AlphaFoldDB" id="Q1PV87"/>
<evidence type="ECO:0000313" key="7">
    <source>
        <dbReference type="Proteomes" id="UP000501926"/>
    </source>
</evidence>
<evidence type="ECO:0000313" key="6">
    <source>
        <dbReference type="Proteomes" id="UP000221734"/>
    </source>
</evidence>
<dbReference type="EMBL" id="CP049055">
    <property type="protein sequence ID" value="QII09423.1"/>
    <property type="molecule type" value="Genomic_DNA"/>
</dbReference>
<keyword evidence="1" id="KW-0732">Signal</keyword>
<sequence length="192" mass="20588">MKIVKNSLSCLALSVSLCSMFSSAVFASASGPDAYRTGAPDDSGTCNASGCHDTYTNDSGDAEFSISGPYEYTPGKTIKLKVAFSNSSGKKRGFEMTAVDASGNRVGKFKKIGNTTQVIPADDYRGLDKADKDKYIEHTYKGTKKKNWKVKWTAPTDATEPITFYAAGVDADGKGSETDDYVYTTTLEISAK</sequence>
<feature type="domain" description="Reelin" evidence="2">
    <location>
        <begin position="56"/>
        <end position="167"/>
    </location>
</feature>
<feature type="chain" id="PRO_5015097108" description="Reelin domain-containing protein" evidence="1">
    <location>
        <begin position="28"/>
        <end position="192"/>
    </location>
</feature>
<dbReference type="Pfam" id="PF02014">
    <property type="entry name" value="Reeler"/>
    <property type="match status" value="1"/>
</dbReference>
<dbReference type="OrthoDB" id="295141at2"/>
<reference evidence="4 7" key="5">
    <citation type="submission" date="2020-02" db="EMBL/GenBank/DDBJ databases">
        <title>Newly sequenced genome of strain CSTR1 showed variability in Candidatus Kuenenia stuttgartiensis genomes.</title>
        <authorList>
            <person name="Ding C."/>
            <person name="Adrian L."/>
        </authorList>
    </citation>
    <scope>NUCLEOTIDE SEQUENCE [LARGE SCALE GENOMIC DNA]</scope>
    <source>
        <strain evidence="4 7">CSTR1</strain>
    </source>
</reference>
<accession>Q1PV87</accession>
<dbReference type="KEGG" id="kst:KSMBR1_2100"/>
<reference evidence="6" key="4">
    <citation type="submission" date="2017-10" db="EMBL/GenBank/DDBJ databases">
        <authorList>
            <person name="Frank J."/>
        </authorList>
    </citation>
    <scope>NUCLEOTIDE SEQUENCE [LARGE SCALE GENOMIC DNA]</scope>
</reference>
<dbReference type="CDD" id="cd08544">
    <property type="entry name" value="Reeler"/>
    <property type="match status" value="1"/>
</dbReference>
<dbReference type="EMBL" id="CT573073">
    <property type="protein sequence ID" value="CAJ71142.1"/>
    <property type="molecule type" value="Genomic_DNA"/>
</dbReference>
<reference evidence="5" key="3">
    <citation type="submission" date="2017-10" db="EMBL/GenBank/DDBJ databases">
        <authorList>
            <person name="Banno H."/>
            <person name="Chua N.-H."/>
        </authorList>
    </citation>
    <scope>NUCLEOTIDE SEQUENCE [LARGE SCALE GENOMIC DNA]</scope>
    <source>
        <strain evidence="5">Kuenenia_mbr1_ru-nijmegen</strain>
    </source>
</reference>
<reference evidence="3" key="1">
    <citation type="journal article" date="2006" name="Nature">
        <title>Deciphering the evolution and metabolism of an anammox bacterium from a community genome.</title>
        <authorList>
            <person name="Strous M."/>
            <person name="Pelletier E."/>
            <person name="Mangenot S."/>
            <person name="Rattei T."/>
            <person name="Lehner A."/>
            <person name="Taylor M.W."/>
            <person name="Horn M."/>
            <person name="Daims H."/>
            <person name="Bartol-Mavel D."/>
            <person name="Wincker P."/>
            <person name="Barbe V."/>
            <person name="Fonknechten N."/>
            <person name="Vallenet D."/>
            <person name="Segurens B."/>
            <person name="Schenowitz-Truong C."/>
            <person name="Medigue C."/>
            <person name="Collingro A."/>
            <person name="Snel B."/>
            <person name="Dutilh B.E."/>
            <person name="OpDenCamp H.J.M."/>
            <person name="vanDerDrift C."/>
            <person name="Cirpus I."/>
            <person name="vanDePas-Schoonen K.T."/>
            <person name="Harhangi H.R."/>
            <person name="vanNiftrik L."/>
            <person name="Schmid M."/>
            <person name="Keltjens J."/>
            <person name="vanDeVossenberg J."/>
            <person name="Kartal B."/>
            <person name="Meier H."/>
            <person name="Frishman D."/>
            <person name="Huynen M.A."/>
            <person name="Mewes H."/>
            <person name="Weissenbach J."/>
            <person name="Jetten M.S.M."/>
            <person name="Wagner M."/>
            <person name="LePaslier D."/>
        </authorList>
    </citation>
    <scope>NUCLEOTIDE SEQUENCE</scope>
</reference>
<dbReference type="Proteomes" id="UP000501926">
    <property type="component" value="Chromosome"/>
</dbReference>
<dbReference type="InterPro" id="IPR042307">
    <property type="entry name" value="Reeler_sf"/>
</dbReference>
<name>Q1PV87_KUEST</name>
<proteinExistence type="predicted"/>
<reference evidence="3" key="2">
    <citation type="submission" date="2006-01" db="EMBL/GenBank/DDBJ databases">
        <authorList>
            <person name="Genoscope"/>
        </authorList>
    </citation>
    <scope>NUCLEOTIDE SEQUENCE</scope>
</reference>
<evidence type="ECO:0000259" key="2">
    <source>
        <dbReference type="Pfam" id="PF02014"/>
    </source>
</evidence>
<organism evidence="3">
    <name type="scientific">Kuenenia stuttgartiensis</name>
    <dbReference type="NCBI Taxonomy" id="174633"/>
    <lineage>
        <taxon>Bacteria</taxon>
        <taxon>Pseudomonadati</taxon>
        <taxon>Planctomycetota</taxon>
        <taxon>Candidatus Brocadiia</taxon>
        <taxon>Candidatus Brocadiales</taxon>
        <taxon>Candidatus Brocadiaceae</taxon>
        <taxon>Candidatus Kuenenia</taxon>
    </lineage>
</organism>
<dbReference type="Gene3D" id="2.60.40.4060">
    <property type="entry name" value="Reeler domain"/>
    <property type="match status" value="1"/>
</dbReference>
<dbReference type="NCBIfam" id="NF041895">
    <property type="entry name" value="choice_anch_V"/>
    <property type="match status" value="1"/>
</dbReference>
<evidence type="ECO:0000256" key="1">
    <source>
        <dbReference type="SAM" id="SignalP"/>
    </source>
</evidence>
<dbReference type="EMBL" id="LT934425">
    <property type="protein sequence ID" value="SOH04597.1"/>
    <property type="molecule type" value="Genomic_DNA"/>
</dbReference>
<protein>
    <recommendedName>
        <fullName evidence="2">Reelin domain-containing protein</fullName>
    </recommendedName>
</protein>
<keyword evidence="6" id="KW-1185">Reference proteome</keyword>
<dbReference type="Proteomes" id="UP000221734">
    <property type="component" value="Chromosome Kuenenia_stuttgartiensis_MBR1"/>
</dbReference>
<gene>
    <name evidence="4" type="ORF">KsCSTR_00440</name>
    <name evidence="5" type="ORF">KSMBR1_2100</name>
    <name evidence="3" type="ORF">kustc0397</name>
</gene>
<dbReference type="InterPro" id="IPR002861">
    <property type="entry name" value="Reeler_dom"/>
</dbReference>
<feature type="signal peptide" evidence="1">
    <location>
        <begin position="1"/>
        <end position="27"/>
    </location>
</feature>